<dbReference type="InterPro" id="IPR018060">
    <property type="entry name" value="HTH_AraC"/>
</dbReference>
<dbReference type="InterPro" id="IPR029062">
    <property type="entry name" value="Class_I_gatase-like"/>
</dbReference>
<evidence type="ECO:0000313" key="4">
    <source>
        <dbReference type="EMBL" id="MFC3675403.1"/>
    </source>
</evidence>
<dbReference type="PANTHER" id="PTHR43130:SF3">
    <property type="entry name" value="HTH-TYPE TRANSCRIPTIONAL REGULATOR RV1931C"/>
    <property type="match status" value="1"/>
</dbReference>
<dbReference type="SUPFAM" id="SSF46689">
    <property type="entry name" value="Homeodomain-like"/>
    <property type="match status" value="2"/>
</dbReference>
<comment type="caution">
    <text evidence="4">The sequence shown here is derived from an EMBL/GenBank/DDBJ whole genome shotgun (WGS) entry which is preliminary data.</text>
</comment>
<dbReference type="Proteomes" id="UP001595711">
    <property type="component" value="Unassembled WGS sequence"/>
</dbReference>
<proteinExistence type="predicted"/>
<sequence length="328" mass="34912">MVQKVAIAIHDGVQALDIAGPVDAFMEANAFIAPGDGYEVVLVAADRQPLRASSGMRIAADVSFAEARDDFAILLVAGGPALPVAAPDPALTQWLCRAPDRAAIYGSVCTGAFALGHAGLLDGRRVTTHWQNAAQLAAQFPAAQVEHDRIYIRDGRLVTSAGITAGIDLALSLIGERHGPRLAVDVAKRLVVVAQRQGGQSQFSPFLVAPVQDDSPIARVQTHVMAHVGERHTLQTLAGIAGMSTRNFARHFVLATGITPHDFVDRARIDAARRLLEADDQPLKAVAYASGFGTADRMRIVFRERLGVSPAQYRASFRRTGENGMSGA</sequence>
<keyword evidence="1" id="KW-0805">Transcription regulation</keyword>
<feature type="domain" description="HTH araC/xylS-type" evidence="3">
    <location>
        <begin position="218"/>
        <end position="316"/>
    </location>
</feature>
<dbReference type="Gene3D" id="3.40.50.880">
    <property type="match status" value="1"/>
</dbReference>
<organism evidence="4 5">
    <name type="scientific">Ferrovibrio xuzhouensis</name>
    <dbReference type="NCBI Taxonomy" id="1576914"/>
    <lineage>
        <taxon>Bacteria</taxon>
        <taxon>Pseudomonadati</taxon>
        <taxon>Pseudomonadota</taxon>
        <taxon>Alphaproteobacteria</taxon>
        <taxon>Rhodospirillales</taxon>
        <taxon>Rhodospirillaceae</taxon>
        <taxon>Ferrovibrio</taxon>
    </lineage>
</organism>
<protein>
    <submittedName>
        <fullName evidence="4">GlxA family transcriptional regulator</fullName>
    </submittedName>
</protein>
<reference evidence="5" key="1">
    <citation type="journal article" date="2019" name="Int. J. Syst. Evol. Microbiol.">
        <title>The Global Catalogue of Microorganisms (GCM) 10K type strain sequencing project: providing services to taxonomists for standard genome sequencing and annotation.</title>
        <authorList>
            <consortium name="The Broad Institute Genomics Platform"/>
            <consortium name="The Broad Institute Genome Sequencing Center for Infectious Disease"/>
            <person name="Wu L."/>
            <person name="Ma J."/>
        </authorList>
    </citation>
    <scope>NUCLEOTIDE SEQUENCE [LARGE SCALE GENOMIC DNA]</scope>
    <source>
        <strain evidence="5">KCTC 42182</strain>
    </source>
</reference>
<dbReference type="SUPFAM" id="SSF52317">
    <property type="entry name" value="Class I glutamine amidotransferase-like"/>
    <property type="match status" value="1"/>
</dbReference>
<name>A0ABV7VGS6_9PROT</name>
<dbReference type="Gene3D" id="1.10.10.60">
    <property type="entry name" value="Homeodomain-like"/>
    <property type="match status" value="1"/>
</dbReference>
<dbReference type="CDD" id="cd03137">
    <property type="entry name" value="GATase1_AraC_1"/>
    <property type="match status" value="1"/>
</dbReference>
<gene>
    <name evidence="4" type="ORF">ACFOOQ_07605</name>
</gene>
<dbReference type="InterPro" id="IPR009057">
    <property type="entry name" value="Homeodomain-like_sf"/>
</dbReference>
<dbReference type="Pfam" id="PF01965">
    <property type="entry name" value="DJ-1_PfpI"/>
    <property type="match status" value="1"/>
</dbReference>
<evidence type="ECO:0000313" key="5">
    <source>
        <dbReference type="Proteomes" id="UP001595711"/>
    </source>
</evidence>
<keyword evidence="5" id="KW-1185">Reference proteome</keyword>
<dbReference type="RefSeq" id="WP_379723913.1">
    <property type="nucleotide sequence ID" value="NZ_JBHRYJ010000001.1"/>
</dbReference>
<dbReference type="Pfam" id="PF12833">
    <property type="entry name" value="HTH_18"/>
    <property type="match status" value="1"/>
</dbReference>
<keyword evidence="2" id="KW-0804">Transcription</keyword>
<dbReference type="InterPro" id="IPR052158">
    <property type="entry name" value="INH-QAR"/>
</dbReference>
<dbReference type="PROSITE" id="PS01124">
    <property type="entry name" value="HTH_ARAC_FAMILY_2"/>
    <property type="match status" value="1"/>
</dbReference>
<dbReference type="InterPro" id="IPR002818">
    <property type="entry name" value="DJ-1/PfpI"/>
</dbReference>
<evidence type="ECO:0000256" key="2">
    <source>
        <dbReference type="ARBA" id="ARBA00023163"/>
    </source>
</evidence>
<dbReference type="EMBL" id="JBHRYJ010000001">
    <property type="protein sequence ID" value="MFC3675403.1"/>
    <property type="molecule type" value="Genomic_DNA"/>
</dbReference>
<dbReference type="PANTHER" id="PTHR43130">
    <property type="entry name" value="ARAC-FAMILY TRANSCRIPTIONAL REGULATOR"/>
    <property type="match status" value="1"/>
</dbReference>
<evidence type="ECO:0000259" key="3">
    <source>
        <dbReference type="PROSITE" id="PS01124"/>
    </source>
</evidence>
<evidence type="ECO:0000256" key="1">
    <source>
        <dbReference type="ARBA" id="ARBA00023015"/>
    </source>
</evidence>
<dbReference type="SMART" id="SM00342">
    <property type="entry name" value="HTH_ARAC"/>
    <property type="match status" value="1"/>
</dbReference>
<accession>A0ABV7VGS6</accession>